<gene>
    <name evidence="1" type="ORF">SPARVUS_LOCUS4293629</name>
</gene>
<protein>
    <recommendedName>
        <fullName evidence="3">Mos1 transposase HTH domain-containing protein</fullName>
    </recommendedName>
</protein>
<organism evidence="1 2">
    <name type="scientific">Staurois parvus</name>
    <dbReference type="NCBI Taxonomy" id="386267"/>
    <lineage>
        <taxon>Eukaryota</taxon>
        <taxon>Metazoa</taxon>
        <taxon>Chordata</taxon>
        <taxon>Craniata</taxon>
        <taxon>Vertebrata</taxon>
        <taxon>Euteleostomi</taxon>
        <taxon>Amphibia</taxon>
        <taxon>Batrachia</taxon>
        <taxon>Anura</taxon>
        <taxon>Neobatrachia</taxon>
        <taxon>Ranoidea</taxon>
        <taxon>Ranidae</taxon>
        <taxon>Staurois</taxon>
    </lineage>
</organism>
<evidence type="ECO:0000313" key="1">
    <source>
        <dbReference type="EMBL" id="CAI9554917.1"/>
    </source>
</evidence>
<keyword evidence="2" id="KW-1185">Reference proteome</keyword>
<proteinExistence type="predicted"/>
<comment type="caution">
    <text evidence="1">The sequence shown here is derived from an EMBL/GenBank/DDBJ whole genome shotgun (WGS) entry which is preliminary data.</text>
</comment>
<feature type="non-terminal residue" evidence="1">
    <location>
        <position position="77"/>
    </location>
</feature>
<reference evidence="1" key="1">
    <citation type="submission" date="2023-05" db="EMBL/GenBank/DDBJ databases">
        <authorList>
            <person name="Stuckert A."/>
        </authorList>
    </citation>
    <scope>NUCLEOTIDE SEQUENCE</scope>
</reference>
<dbReference type="Gene3D" id="1.10.10.1450">
    <property type="match status" value="1"/>
</dbReference>
<evidence type="ECO:0000313" key="2">
    <source>
        <dbReference type="Proteomes" id="UP001162483"/>
    </source>
</evidence>
<sequence>MSDNSVNACMEQRVVMTFLVNEGVKPANIYRRLQAWYNDEMLSHSKTCEWCKCFKDGRTSISDHPSHGGSQPTAVIP</sequence>
<dbReference type="EMBL" id="CATNWA010007835">
    <property type="protein sequence ID" value="CAI9554917.1"/>
    <property type="molecule type" value="Genomic_DNA"/>
</dbReference>
<accession>A0ABN9C5K2</accession>
<name>A0ABN9C5K2_9NEOB</name>
<dbReference type="Proteomes" id="UP001162483">
    <property type="component" value="Unassembled WGS sequence"/>
</dbReference>
<evidence type="ECO:0008006" key="3">
    <source>
        <dbReference type="Google" id="ProtNLM"/>
    </source>
</evidence>